<feature type="transmembrane region" description="Helical" evidence="1">
    <location>
        <begin position="71"/>
        <end position="89"/>
    </location>
</feature>
<dbReference type="InterPro" id="IPR052710">
    <property type="entry name" value="CAAX_protease"/>
</dbReference>
<keyword evidence="1" id="KW-0812">Transmembrane</keyword>
<dbReference type="Pfam" id="PF02517">
    <property type="entry name" value="Rce1-like"/>
    <property type="match status" value="1"/>
</dbReference>
<dbReference type="PANTHER" id="PTHR36435">
    <property type="entry name" value="SLR1288 PROTEIN"/>
    <property type="match status" value="1"/>
</dbReference>
<feature type="transmembrane region" description="Helical" evidence="1">
    <location>
        <begin position="127"/>
        <end position="149"/>
    </location>
</feature>
<feature type="transmembrane region" description="Helical" evidence="1">
    <location>
        <begin position="12"/>
        <end position="29"/>
    </location>
</feature>
<reference evidence="3 4" key="1">
    <citation type="submission" date="2018-06" db="EMBL/GenBank/DDBJ databases">
        <authorList>
            <consortium name="Pathogen Informatics"/>
            <person name="Doyle S."/>
        </authorList>
    </citation>
    <scope>NUCLEOTIDE SEQUENCE [LARGE SCALE GENOMIC DNA]</scope>
    <source>
        <strain evidence="3 4">NCTC7582</strain>
    </source>
</reference>
<gene>
    <name evidence="3" type="ORF">NCTC7582_02875</name>
</gene>
<dbReference type="GO" id="GO:0080120">
    <property type="term" value="P:CAAX-box protein maturation"/>
    <property type="evidence" value="ECO:0007669"/>
    <property type="project" value="UniProtKB-ARBA"/>
</dbReference>
<evidence type="ECO:0000259" key="2">
    <source>
        <dbReference type="Pfam" id="PF02517"/>
    </source>
</evidence>
<feature type="transmembrane region" description="Helical" evidence="1">
    <location>
        <begin position="35"/>
        <end position="55"/>
    </location>
</feature>
<sequence length="243" mass="27596">MNPKMLIKIIGLESLLIFFYVLNGAFVSIKQPLSPFLQFALLIPFALGLFMYIAAKKKWRVYFFYPIKKNHFFITLPLLLILGIILVSTKGLNMTSISDLIVMFIMQIFIVAFIEESVFRGIMLRMLLAKGAFSAVWISSILFGVTHALQLLGGQSVEDTILQIIYALLVGLVLALLVLEGQSIIVTIIFHGLNNFFNIMGNTEGSMLSAYLIIFVLFIYMLTLWRRLKKIDHNLFMKNAKSI</sequence>
<feature type="domain" description="CAAX prenyl protease 2/Lysostaphin resistance protein A-like" evidence="2">
    <location>
        <begin position="99"/>
        <end position="197"/>
    </location>
</feature>
<dbReference type="Proteomes" id="UP000251431">
    <property type="component" value="Unassembled WGS sequence"/>
</dbReference>
<dbReference type="GO" id="GO:0004175">
    <property type="term" value="F:endopeptidase activity"/>
    <property type="evidence" value="ECO:0007669"/>
    <property type="project" value="UniProtKB-ARBA"/>
</dbReference>
<organism evidence="3 4">
    <name type="scientific">Lysinibacillus capsici</name>
    <dbReference type="NCBI Taxonomy" id="2115968"/>
    <lineage>
        <taxon>Bacteria</taxon>
        <taxon>Bacillati</taxon>
        <taxon>Bacillota</taxon>
        <taxon>Bacilli</taxon>
        <taxon>Bacillales</taxon>
        <taxon>Bacillaceae</taxon>
        <taxon>Lysinibacillus</taxon>
    </lineage>
</organism>
<dbReference type="RefSeq" id="WP_112117548.1">
    <property type="nucleotide sequence ID" value="NZ_PXXX01000010.1"/>
</dbReference>
<dbReference type="InterPro" id="IPR003675">
    <property type="entry name" value="Rce1/LyrA-like_dom"/>
</dbReference>
<dbReference type="AlphaFoldDB" id="A0A2X0XLF0"/>
<dbReference type="EMBL" id="UAQE01000001">
    <property type="protein sequence ID" value="SPT99995.1"/>
    <property type="molecule type" value="Genomic_DNA"/>
</dbReference>
<feature type="transmembrane region" description="Helical" evidence="1">
    <location>
        <begin position="161"/>
        <end position="179"/>
    </location>
</feature>
<keyword evidence="1" id="KW-1133">Transmembrane helix</keyword>
<dbReference type="PANTHER" id="PTHR36435:SF1">
    <property type="entry name" value="CAAX AMINO TERMINAL PROTEASE FAMILY PROTEIN"/>
    <property type="match status" value="1"/>
</dbReference>
<feature type="transmembrane region" description="Helical" evidence="1">
    <location>
        <begin position="95"/>
        <end position="115"/>
    </location>
</feature>
<keyword evidence="1" id="KW-0472">Membrane</keyword>
<accession>A0A2X0XLF0</accession>
<protein>
    <submittedName>
        <fullName evidence="3">Abortive infection protein</fullName>
    </submittedName>
</protein>
<name>A0A2X0XLF0_9BACI</name>
<evidence type="ECO:0000313" key="3">
    <source>
        <dbReference type="EMBL" id="SPT99995.1"/>
    </source>
</evidence>
<evidence type="ECO:0000256" key="1">
    <source>
        <dbReference type="SAM" id="Phobius"/>
    </source>
</evidence>
<feature type="transmembrane region" description="Helical" evidence="1">
    <location>
        <begin position="207"/>
        <end position="225"/>
    </location>
</feature>
<evidence type="ECO:0000313" key="4">
    <source>
        <dbReference type="Proteomes" id="UP000251431"/>
    </source>
</evidence>
<proteinExistence type="predicted"/>